<evidence type="ECO:0000256" key="7">
    <source>
        <dbReference type="ARBA" id="ARBA00023004"/>
    </source>
</evidence>
<dbReference type="PIRSF" id="PIRSF000294">
    <property type="entry name" value="Cytochrome-c_peroxidase"/>
    <property type="match status" value="1"/>
</dbReference>
<dbReference type="AlphaFoldDB" id="A0A1C3Z7H3"/>
<keyword evidence="7 9" id="KW-0408">Iron</keyword>
<keyword evidence="5" id="KW-0574">Periplasm</keyword>
<evidence type="ECO:0000259" key="11">
    <source>
        <dbReference type="PROSITE" id="PS51007"/>
    </source>
</evidence>
<feature type="binding site" description="covalent" evidence="8">
    <location>
        <position position="85"/>
    </location>
    <ligand>
        <name>heme c</name>
        <dbReference type="ChEBI" id="CHEBI:61717"/>
        <label>1</label>
    </ligand>
</feature>
<feature type="chain" id="PRO_5008687910" evidence="10">
    <location>
        <begin position="23"/>
        <end position="351"/>
    </location>
</feature>
<dbReference type="PROSITE" id="PS51007">
    <property type="entry name" value="CYTC"/>
    <property type="match status" value="1"/>
</dbReference>
<evidence type="ECO:0000256" key="6">
    <source>
        <dbReference type="ARBA" id="ARBA00023002"/>
    </source>
</evidence>
<dbReference type="InterPro" id="IPR026259">
    <property type="entry name" value="MauG/Cytc_peroxidase"/>
</dbReference>
<evidence type="ECO:0000256" key="1">
    <source>
        <dbReference type="ARBA" id="ARBA00004418"/>
    </source>
</evidence>
<keyword evidence="6" id="KW-0560">Oxidoreductase</keyword>
<dbReference type="InterPro" id="IPR009056">
    <property type="entry name" value="Cyt_c-like_dom"/>
</dbReference>
<keyword evidence="13" id="KW-1185">Reference proteome</keyword>
<dbReference type="GO" id="GO:0009055">
    <property type="term" value="F:electron transfer activity"/>
    <property type="evidence" value="ECO:0007669"/>
    <property type="project" value="InterPro"/>
</dbReference>
<accession>A0A1C3Z7H3</accession>
<keyword evidence="4 10" id="KW-0732">Signal</keyword>
<dbReference type="RefSeq" id="WP_240619108.1">
    <property type="nucleotide sequence ID" value="NZ_FMAR01000001.1"/>
</dbReference>
<dbReference type="InterPro" id="IPR036909">
    <property type="entry name" value="Cyt_c-like_dom_sf"/>
</dbReference>
<dbReference type="SUPFAM" id="SSF46626">
    <property type="entry name" value="Cytochrome c"/>
    <property type="match status" value="2"/>
</dbReference>
<keyword evidence="12" id="KW-0575">Peroxidase</keyword>
<dbReference type="Proteomes" id="UP000242818">
    <property type="component" value="Unassembled WGS sequence"/>
</dbReference>
<dbReference type="PROSITE" id="PS51257">
    <property type="entry name" value="PROKAR_LIPOPROTEIN"/>
    <property type="match status" value="1"/>
</dbReference>
<evidence type="ECO:0000256" key="5">
    <source>
        <dbReference type="ARBA" id="ARBA00022764"/>
    </source>
</evidence>
<keyword evidence="3 9" id="KW-0479">Metal-binding</keyword>
<name>A0A1C3Z7H3_9BACT</name>
<dbReference type="Gene3D" id="1.10.760.10">
    <property type="entry name" value="Cytochrome c-like domain"/>
    <property type="match status" value="2"/>
</dbReference>
<dbReference type="EMBL" id="FMAR01000001">
    <property type="protein sequence ID" value="SCB78367.1"/>
    <property type="molecule type" value="Genomic_DNA"/>
</dbReference>
<dbReference type="PANTHER" id="PTHR30600:SF10">
    <property type="entry name" value="BLL6722 PROTEIN"/>
    <property type="match status" value="1"/>
</dbReference>
<feature type="binding site" description="axial binding residue" evidence="9">
    <location>
        <position position="229"/>
    </location>
    <ligand>
        <name>heme c</name>
        <dbReference type="ChEBI" id="CHEBI:61717"/>
        <label>2</label>
    </ligand>
    <ligandPart>
        <name>Fe</name>
        <dbReference type="ChEBI" id="CHEBI:18248"/>
    </ligandPart>
</feature>
<sequence>MIRKATVVSLCMAACWAALVVACRHNDAVLSTTPHPYTLSLPDNFPPVQYDFASNPLTEEGIALGRVIFYDSKLSADSLVSCAFCHQQYAAFGHYDHALSHGVYGRIGVRTVPSIFNMIWNKAYMWDGGVINLDMQPLTPLTDHNEMGEDLPTLLLHMQADANYRKLFKAAFGTEEVTSQRMFRAVIQFVATLNSFHSKYDSVKAGNASFTPDEAAGYEVFQQNCATCHQEPLFTDGSFRNNGLPVQPALNDSGRMRITGNASDYLKFKVPSLRNIIRTEPYMHDGRFFDIFNVFDHYDHGIVQSATLDPLLKNGIPLNSAQQRQLYLFLNTLTDYQLLNDKTLADPATPQ</sequence>
<gene>
    <name evidence="12" type="ORF">GA0116948_101274</name>
</gene>
<feature type="binding site" description="covalent" evidence="8">
    <location>
        <position position="82"/>
    </location>
    <ligand>
        <name>heme c</name>
        <dbReference type="ChEBI" id="CHEBI:61717"/>
        <label>1</label>
    </ligand>
</feature>
<feature type="binding site" description="covalent" evidence="8">
    <location>
        <position position="225"/>
    </location>
    <ligand>
        <name>heme c</name>
        <dbReference type="ChEBI" id="CHEBI:61717"/>
        <label>2</label>
    </ligand>
</feature>
<dbReference type="GO" id="GO:0042597">
    <property type="term" value="C:periplasmic space"/>
    <property type="evidence" value="ECO:0007669"/>
    <property type="project" value="UniProtKB-SubCell"/>
</dbReference>
<dbReference type="Pfam" id="PF03150">
    <property type="entry name" value="CCP_MauG"/>
    <property type="match status" value="1"/>
</dbReference>
<evidence type="ECO:0000256" key="10">
    <source>
        <dbReference type="SAM" id="SignalP"/>
    </source>
</evidence>
<feature type="binding site" description="covalent" evidence="8">
    <location>
        <position position="228"/>
    </location>
    <ligand>
        <name>heme c</name>
        <dbReference type="ChEBI" id="CHEBI:61717"/>
        <label>2</label>
    </ligand>
</feature>
<dbReference type="GO" id="GO:0020037">
    <property type="term" value="F:heme binding"/>
    <property type="evidence" value="ECO:0007669"/>
    <property type="project" value="InterPro"/>
</dbReference>
<dbReference type="InterPro" id="IPR004852">
    <property type="entry name" value="Di-haem_cyt_c_peroxidsae"/>
</dbReference>
<proteinExistence type="predicted"/>
<evidence type="ECO:0000313" key="13">
    <source>
        <dbReference type="Proteomes" id="UP000242818"/>
    </source>
</evidence>
<dbReference type="STRING" id="1335309.GA0116948_101274"/>
<comment type="subcellular location">
    <subcellularLocation>
        <location evidence="1">Periplasm</location>
    </subcellularLocation>
</comment>
<protein>
    <submittedName>
        <fullName evidence="12">Cytochrome c peroxidase</fullName>
    </submittedName>
</protein>
<evidence type="ECO:0000313" key="12">
    <source>
        <dbReference type="EMBL" id="SCB78367.1"/>
    </source>
</evidence>
<keyword evidence="2 8" id="KW-0349">Heme</keyword>
<evidence type="ECO:0000256" key="3">
    <source>
        <dbReference type="ARBA" id="ARBA00022723"/>
    </source>
</evidence>
<comment type="cofactor">
    <cofactor evidence="8">
        <name>heme</name>
        <dbReference type="ChEBI" id="CHEBI:30413"/>
    </cofactor>
    <text evidence="8">Binds 2 heme groups.</text>
</comment>
<dbReference type="PANTHER" id="PTHR30600">
    <property type="entry name" value="CYTOCHROME C PEROXIDASE-RELATED"/>
    <property type="match status" value="1"/>
</dbReference>
<comment type="PTM">
    <text evidence="8">Binds 2 heme groups per subunit.</text>
</comment>
<feature type="domain" description="Cytochrome c" evidence="11">
    <location>
        <begin position="212"/>
        <end position="349"/>
    </location>
</feature>
<evidence type="ECO:0000256" key="2">
    <source>
        <dbReference type="ARBA" id="ARBA00022617"/>
    </source>
</evidence>
<evidence type="ECO:0000256" key="9">
    <source>
        <dbReference type="PIRSR" id="PIRSR000294-2"/>
    </source>
</evidence>
<dbReference type="GO" id="GO:0004130">
    <property type="term" value="F:cytochrome-c peroxidase activity"/>
    <property type="evidence" value="ECO:0007669"/>
    <property type="project" value="TreeGrafter"/>
</dbReference>
<evidence type="ECO:0000256" key="8">
    <source>
        <dbReference type="PIRSR" id="PIRSR000294-1"/>
    </source>
</evidence>
<dbReference type="InterPro" id="IPR051395">
    <property type="entry name" value="Cytochrome_c_Peroxidase/MauG"/>
</dbReference>
<evidence type="ECO:0000256" key="4">
    <source>
        <dbReference type="ARBA" id="ARBA00022729"/>
    </source>
</evidence>
<organism evidence="12 13">
    <name type="scientific">Chitinophaga costaii</name>
    <dbReference type="NCBI Taxonomy" id="1335309"/>
    <lineage>
        <taxon>Bacteria</taxon>
        <taxon>Pseudomonadati</taxon>
        <taxon>Bacteroidota</taxon>
        <taxon>Chitinophagia</taxon>
        <taxon>Chitinophagales</taxon>
        <taxon>Chitinophagaceae</taxon>
        <taxon>Chitinophaga</taxon>
    </lineage>
</organism>
<feature type="binding site" description="axial binding residue" evidence="9">
    <location>
        <position position="86"/>
    </location>
    <ligand>
        <name>heme c</name>
        <dbReference type="ChEBI" id="CHEBI:61717"/>
        <label>1</label>
    </ligand>
    <ligandPart>
        <name>Fe</name>
        <dbReference type="ChEBI" id="CHEBI:18248"/>
    </ligandPart>
</feature>
<dbReference type="GO" id="GO:0046872">
    <property type="term" value="F:metal ion binding"/>
    <property type="evidence" value="ECO:0007669"/>
    <property type="project" value="UniProtKB-KW"/>
</dbReference>
<reference evidence="12 13" key="1">
    <citation type="submission" date="2016-08" db="EMBL/GenBank/DDBJ databases">
        <authorList>
            <person name="Seilhamer J.J."/>
        </authorList>
    </citation>
    <scope>NUCLEOTIDE SEQUENCE [LARGE SCALE GENOMIC DNA]</scope>
    <source>
        <strain evidence="12 13">A37T2</strain>
    </source>
</reference>
<feature type="signal peptide" evidence="10">
    <location>
        <begin position="1"/>
        <end position="22"/>
    </location>
</feature>